<keyword evidence="1" id="KW-0732">Signal</keyword>
<dbReference type="Proteomes" id="UP000275385">
    <property type="component" value="Unassembled WGS sequence"/>
</dbReference>
<organism evidence="2 3">
    <name type="scientific">Coniochaeta pulveracea</name>
    <dbReference type="NCBI Taxonomy" id="177199"/>
    <lineage>
        <taxon>Eukaryota</taxon>
        <taxon>Fungi</taxon>
        <taxon>Dikarya</taxon>
        <taxon>Ascomycota</taxon>
        <taxon>Pezizomycotina</taxon>
        <taxon>Sordariomycetes</taxon>
        <taxon>Sordariomycetidae</taxon>
        <taxon>Coniochaetales</taxon>
        <taxon>Coniochaetaceae</taxon>
        <taxon>Coniochaeta</taxon>
    </lineage>
</organism>
<proteinExistence type="predicted"/>
<evidence type="ECO:0000313" key="2">
    <source>
        <dbReference type="EMBL" id="RKU46562.1"/>
    </source>
</evidence>
<dbReference type="PANTHER" id="PTHR35567:SF3">
    <property type="entry name" value="MALATE DEHYDROGENASE"/>
    <property type="match status" value="1"/>
</dbReference>
<keyword evidence="3" id="KW-1185">Reference proteome</keyword>
<dbReference type="AlphaFoldDB" id="A0A420YF58"/>
<protein>
    <recommendedName>
        <fullName evidence="4">Malate dehydrogenase</fullName>
    </recommendedName>
</protein>
<dbReference type="OrthoDB" id="1859733at2759"/>
<dbReference type="EMBL" id="QVQW01000013">
    <property type="protein sequence ID" value="RKU46562.1"/>
    <property type="molecule type" value="Genomic_DNA"/>
</dbReference>
<name>A0A420YF58_9PEZI</name>
<feature type="signal peptide" evidence="1">
    <location>
        <begin position="1"/>
        <end position="18"/>
    </location>
</feature>
<accession>A0A420YF58</accession>
<reference evidence="2 3" key="1">
    <citation type="submission" date="2018-08" db="EMBL/GenBank/DDBJ databases">
        <title>Draft genome of the lignicolous fungus Coniochaeta pulveracea.</title>
        <authorList>
            <person name="Borstlap C.J."/>
            <person name="De Witt R.N."/>
            <person name="Botha A."/>
            <person name="Volschenk H."/>
        </authorList>
    </citation>
    <scope>NUCLEOTIDE SEQUENCE [LARGE SCALE GENOMIC DNA]</scope>
    <source>
        <strain evidence="2 3">CAB683</strain>
    </source>
</reference>
<dbReference type="PANTHER" id="PTHR35567">
    <property type="entry name" value="MALATE DEHYDROGENASE (AFU_ORTHOLOGUE AFUA_2G13800)"/>
    <property type="match status" value="1"/>
</dbReference>
<comment type="caution">
    <text evidence="2">The sequence shown here is derived from an EMBL/GenBank/DDBJ whole genome shotgun (WGS) entry which is preliminary data.</text>
</comment>
<dbReference type="Pfam" id="PF11937">
    <property type="entry name" value="DUF3455"/>
    <property type="match status" value="1"/>
</dbReference>
<dbReference type="InterPro" id="IPR021851">
    <property type="entry name" value="DUF3455"/>
</dbReference>
<gene>
    <name evidence="2" type="ORF">DL546_003404</name>
</gene>
<evidence type="ECO:0008006" key="4">
    <source>
        <dbReference type="Google" id="ProtNLM"/>
    </source>
</evidence>
<evidence type="ECO:0000256" key="1">
    <source>
        <dbReference type="SAM" id="SignalP"/>
    </source>
</evidence>
<sequence>MLSKTILLLAAVTSTVVAGPCRPRPTPTLPITGGASEVPAPDAGLVLKKIALGHGIQNYTCTSTATGASASANGALAALYDITSLYPGTSKTALANITAFNGLSTTVLWSQDLPLNLSVTGAANPGTPAVPNTLAESSYGADIAHPFPAAIADLNLGSLNLPFVGVHYFDSAGTPTFDLTQKAGLLASLKKTDNVKAPTGADAGILKTGAVDWLRLVDNGKGVSKGLSAVFRVVTAGGSAEPCSLSGAGSGSVPYTAQYWFYGA</sequence>
<feature type="chain" id="PRO_5019570566" description="Malate dehydrogenase" evidence="1">
    <location>
        <begin position="19"/>
        <end position="264"/>
    </location>
</feature>
<evidence type="ECO:0000313" key="3">
    <source>
        <dbReference type="Proteomes" id="UP000275385"/>
    </source>
</evidence>